<evidence type="ECO:0000256" key="7">
    <source>
        <dbReference type="ARBA" id="ARBA00023180"/>
    </source>
</evidence>
<keyword evidence="7" id="KW-0325">Glycoprotein</keyword>
<dbReference type="Proteomes" id="UP000786811">
    <property type="component" value="Unassembled WGS sequence"/>
</dbReference>
<keyword evidence="4 8" id="KW-1133">Transmembrane helix</keyword>
<dbReference type="OrthoDB" id="7679028at2759"/>
<feature type="transmembrane region" description="Helical" evidence="8">
    <location>
        <begin position="460"/>
        <end position="483"/>
    </location>
</feature>
<keyword evidence="5 8" id="KW-0472">Membrane</keyword>
<dbReference type="InterPro" id="IPR052192">
    <property type="entry name" value="Insect_Ionotropic_Sensory_Rcpt"/>
</dbReference>
<gene>
    <name evidence="10" type="ORF">HICCMSTLAB_LOCUS3008</name>
</gene>
<evidence type="ECO:0000256" key="3">
    <source>
        <dbReference type="ARBA" id="ARBA00022692"/>
    </source>
</evidence>
<keyword evidence="11" id="KW-1185">Reference proteome</keyword>
<evidence type="ECO:0000313" key="11">
    <source>
        <dbReference type="Proteomes" id="UP000786811"/>
    </source>
</evidence>
<dbReference type="SUPFAM" id="SSF53850">
    <property type="entry name" value="Periplasmic binding protein-like II"/>
    <property type="match status" value="1"/>
</dbReference>
<keyword evidence="6" id="KW-0675">Receptor</keyword>
<proteinExistence type="predicted"/>
<keyword evidence="2" id="KW-1003">Cell membrane</keyword>
<evidence type="ECO:0000256" key="9">
    <source>
        <dbReference type="SAM" id="SignalP"/>
    </source>
</evidence>
<evidence type="ECO:0000256" key="8">
    <source>
        <dbReference type="SAM" id="Phobius"/>
    </source>
</evidence>
<accession>A0A8J2H7F2</accession>
<dbReference type="AlphaFoldDB" id="A0A8J2H7F2"/>
<keyword evidence="9" id="KW-0732">Signal</keyword>
<feature type="chain" id="PRO_5035173664" evidence="9">
    <location>
        <begin position="19"/>
        <end position="489"/>
    </location>
</feature>
<feature type="signal peptide" evidence="9">
    <location>
        <begin position="1"/>
        <end position="18"/>
    </location>
</feature>
<protein>
    <submittedName>
        <fullName evidence="10">Uncharacterized protein</fullName>
    </submittedName>
</protein>
<evidence type="ECO:0000256" key="1">
    <source>
        <dbReference type="ARBA" id="ARBA00004651"/>
    </source>
</evidence>
<evidence type="ECO:0000256" key="2">
    <source>
        <dbReference type="ARBA" id="ARBA00022475"/>
    </source>
</evidence>
<feature type="non-terminal residue" evidence="10">
    <location>
        <position position="489"/>
    </location>
</feature>
<dbReference type="PANTHER" id="PTHR42643:SF24">
    <property type="entry name" value="IONOTROPIC RECEPTOR 60A"/>
    <property type="match status" value="1"/>
</dbReference>
<sequence length="489" mass="57661">MKKLIEIIALLIHNFALGKIDVAPEDRITLFNKIMGDLFNNCGAEFGTIGFWSGDEILRRLDDKIVNNIVLLNNENLVLEDFNRRINVLIVIVEPSGSFPKFAKKDSLTIQLEMIVVFVKHNSHTTLMNKIFRYFYSLFETSKFYCCKNSEEERSIDIITLNPYTAYAPSFWEKINDTIIDDYNNWSFFKSQYTEETGIIYNIELCRNIIFDRTKNLTGHTIKTLNRIRSLTKKVYFINKLITKNTDNQEINNLQLRLFEKHLIRILVKYLDVSINITYGYPGEDYSFDEFKKIRPLFYNHSADLTLTFLTKPEYRKNAETLEDLKDQSYLKIYALPSNKNYIKDPLLWNKTMFASTQYLKNIIINESVAFVSDIIHLQRFKVNKNFQVSKNLLNLGFSVLLMRHSWPLQKRVNNVIMRITQSGIMDHWYDGNQQIIERNSKMIEEEYEDYYRPIQFDDIFTFILLVLGILCALGCFICEVFIRVFTTS</sequence>
<comment type="subcellular location">
    <subcellularLocation>
        <location evidence="1">Cell membrane</location>
        <topology evidence="1">Multi-pass membrane protein</topology>
    </subcellularLocation>
</comment>
<keyword evidence="3 8" id="KW-0812">Transmembrane</keyword>
<dbReference type="EMBL" id="CAJNRD030001117">
    <property type="protein sequence ID" value="CAG5079425.1"/>
    <property type="molecule type" value="Genomic_DNA"/>
</dbReference>
<evidence type="ECO:0000313" key="10">
    <source>
        <dbReference type="EMBL" id="CAG5079425.1"/>
    </source>
</evidence>
<evidence type="ECO:0000256" key="6">
    <source>
        <dbReference type="ARBA" id="ARBA00023170"/>
    </source>
</evidence>
<name>A0A8J2H7F2_COTCN</name>
<organism evidence="10 11">
    <name type="scientific">Cotesia congregata</name>
    <name type="common">Parasitoid wasp</name>
    <name type="synonym">Apanteles congregatus</name>
    <dbReference type="NCBI Taxonomy" id="51543"/>
    <lineage>
        <taxon>Eukaryota</taxon>
        <taxon>Metazoa</taxon>
        <taxon>Ecdysozoa</taxon>
        <taxon>Arthropoda</taxon>
        <taxon>Hexapoda</taxon>
        <taxon>Insecta</taxon>
        <taxon>Pterygota</taxon>
        <taxon>Neoptera</taxon>
        <taxon>Endopterygota</taxon>
        <taxon>Hymenoptera</taxon>
        <taxon>Apocrita</taxon>
        <taxon>Ichneumonoidea</taxon>
        <taxon>Braconidae</taxon>
        <taxon>Microgastrinae</taxon>
        <taxon>Cotesia</taxon>
    </lineage>
</organism>
<reference evidence="10" key="1">
    <citation type="submission" date="2021-04" db="EMBL/GenBank/DDBJ databases">
        <authorList>
            <person name="Chebbi M.A.C M."/>
        </authorList>
    </citation>
    <scope>NUCLEOTIDE SEQUENCE</scope>
</reference>
<dbReference type="PANTHER" id="PTHR42643">
    <property type="entry name" value="IONOTROPIC RECEPTOR 20A-RELATED"/>
    <property type="match status" value="1"/>
</dbReference>
<comment type="caution">
    <text evidence="10">The sequence shown here is derived from an EMBL/GenBank/DDBJ whole genome shotgun (WGS) entry which is preliminary data.</text>
</comment>
<evidence type="ECO:0000256" key="5">
    <source>
        <dbReference type="ARBA" id="ARBA00023136"/>
    </source>
</evidence>
<evidence type="ECO:0000256" key="4">
    <source>
        <dbReference type="ARBA" id="ARBA00022989"/>
    </source>
</evidence>
<dbReference type="GO" id="GO:0005886">
    <property type="term" value="C:plasma membrane"/>
    <property type="evidence" value="ECO:0007669"/>
    <property type="project" value="UniProtKB-SubCell"/>
</dbReference>